<dbReference type="InterPro" id="IPR002213">
    <property type="entry name" value="UDP_glucos_trans"/>
</dbReference>
<evidence type="ECO:0000313" key="9">
    <source>
        <dbReference type="Proteomes" id="UP001159364"/>
    </source>
</evidence>
<evidence type="ECO:0000256" key="1">
    <source>
        <dbReference type="ARBA" id="ARBA00004935"/>
    </source>
</evidence>
<dbReference type="Proteomes" id="UP001159364">
    <property type="component" value="Linkage Group LG03"/>
</dbReference>
<evidence type="ECO:0000256" key="3">
    <source>
        <dbReference type="ARBA" id="ARBA00022676"/>
    </source>
</evidence>
<protein>
    <recommendedName>
        <fullName evidence="7">Glycosyltransferase</fullName>
        <ecNumber evidence="7">2.4.1.-</ecNumber>
    </recommendedName>
</protein>
<dbReference type="GO" id="GO:0047213">
    <property type="term" value="F:anthocyanidin 3-O-glucosyltransferase activity"/>
    <property type="evidence" value="ECO:0007669"/>
    <property type="project" value="UniProtKB-EC"/>
</dbReference>
<comment type="catalytic activity">
    <reaction evidence="5">
        <text>an anthocyanidin + UDP-alpha-D-glucose + H(+) = an anthocyanidin 3-O-beta-D-glucoside + UDP</text>
        <dbReference type="Rhea" id="RHEA:20093"/>
        <dbReference type="ChEBI" id="CHEBI:15378"/>
        <dbReference type="ChEBI" id="CHEBI:16307"/>
        <dbReference type="ChEBI" id="CHEBI:58223"/>
        <dbReference type="ChEBI" id="CHEBI:58885"/>
        <dbReference type="ChEBI" id="CHEBI:143576"/>
        <dbReference type="EC" id="2.4.1.115"/>
    </reaction>
</comment>
<dbReference type="PROSITE" id="PS00375">
    <property type="entry name" value="UDPGT"/>
    <property type="match status" value="1"/>
</dbReference>
<dbReference type="EC" id="2.4.1.-" evidence="7"/>
<dbReference type="EMBL" id="JAIWQS010000003">
    <property type="protein sequence ID" value="KAJ8770797.1"/>
    <property type="molecule type" value="Genomic_DNA"/>
</dbReference>
<dbReference type="Gene3D" id="3.40.50.2000">
    <property type="entry name" value="Glycogen Phosphorylase B"/>
    <property type="match status" value="2"/>
</dbReference>
<evidence type="ECO:0000256" key="5">
    <source>
        <dbReference type="ARBA" id="ARBA00047606"/>
    </source>
</evidence>
<evidence type="ECO:0000256" key="4">
    <source>
        <dbReference type="ARBA" id="ARBA00022679"/>
    </source>
</evidence>
<comment type="pathway">
    <text evidence="1">Pigment biosynthesis; anthocyanin biosynthesis.</text>
</comment>
<accession>A0AAV8TUU6</accession>
<evidence type="ECO:0000256" key="2">
    <source>
        <dbReference type="ARBA" id="ARBA00009995"/>
    </source>
</evidence>
<dbReference type="Pfam" id="PF00201">
    <property type="entry name" value="UDPGT"/>
    <property type="match status" value="1"/>
</dbReference>
<dbReference type="SUPFAM" id="SSF53756">
    <property type="entry name" value="UDP-Glycosyltransferase/glycogen phosphorylase"/>
    <property type="match status" value="1"/>
</dbReference>
<proteinExistence type="inferred from homology"/>
<dbReference type="CDD" id="cd03784">
    <property type="entry name" value="GT1_Gtf-like"/>
    <property type="match status" value="1"/>
</dbReference>
<keyword evidence="3 6" id="KW-0328">Glycosyltransferase</keyword>
<organism evidence="8 9">
    <name type="scientific">Erythroxylum novogranatense</name>
    <dbReference type="NCBI Taxonomy" id="1862640"/>
    <lineage>
        <taxon>Eukaryota</taxon>
        <taxon>Viridiplantae</taxon>
        <taxon>Streptophyta</taxon>
        <taxon>Embryophyta</taxon>
        <taxon>Tracheophyta</taxon>
        <taxon>Spermatophyta</taxon>
        <taxon>Magnoliopsida</taxon>
        <taxon>eudicotyledons</taxon>
        <taxon>Gunneridae</taxon>
        <taxon>Pentapetalae</taxon>
        <taxon>rosids</taxon>
        <taxon>fabids</taxon>
        <taxon>Malpighiales</taxon>
        <taxon>Erythroxylaceae</taxon>
        <taxon>Erythroxylum</taxon>
    </lineage>
</organism>
<dbReference type="FunFam" id="3.40.50.2000:FF:000056">
    <property type="entry name" value="Glycosyltransferase"/>
    <property type="match status" value="1"/>
</dbReference>
<gene>
    <name evidence="8" type="ORF">K2173_021444</name>
</gene>
<dbReference type="PANTHER" id="PTHR48046:SF1">
    <property type="entry name" value="GLYCOSYLTRANSFERASE-RELATED"/>
    <property type="match status" value="1"/>
</dbReference>
<keyword evidence="4 6" id="KW-0808">Transferase</keyword>
<comment type="similarity">
    <text evidence="2 6">Belongs to the UDP-glycosyltransferase family.</text>
</comment>
<dbReference type="AlphaFoldDB" id="A0AAV8TUU6"/>
<comment type="caution">
    <text evidence="8">The sequence shown here is derived from an EMBL/GenBank/DDBJ whole genome shotgun (WGS) entry which is preliminary data.</text>
</comment>
<evidence type="ECO:0000256" key="7">
    <source>
        <dbReference type="RuleBase" id="RU362057"/>
    </source>
</evidence>
<dbReference type="InterPro" id="IPR035595">
    <property type="entry name" value="UDP_glycos_trans_CS"/>
</dbReference>
<reference evidence="8 9" key="1">
    <citation type="submission" date="2021-09" db="EMBL/GenBank/DDBJ databases">
        <title>Genomic insights and catalytic innovation underlie evolution of tropane alkaloids biosynthesis.</title>
        <authorList>
            <person name="Wang Y.-J."/>
            <person name="Tian T."/>
            <person name="Huang J.-P."/>
            <person name="Huang S.-X."/>
        </authorList>
    </citation>
    <scope>NUCLEOTIDE SEQUENCE [LARGE SCALE GENOMIC DNA]</scope>
    <source>
        <strain evidence="8">KIB-2018</strain>
        <tissue evidence="8">Leaf</tissue>
    </source>
</reference>
<evidence type="ECO:0000313" key="8">
    <source>
        <dbReference type="EMBL" id="KAJ8770797.1"/>
    </source>
</evidence>
<keyword evidence="9" id="KW-1185">Reference proteome</keyword>
<name>A0AAV8TUU6_9ROSI</name>
<evidence type="ECO:0000256" key="6">
    <source>
        <dbReference type="RuleBase" id="RU003718"/>
    </source>
</evidence>
<sequence>MENAGSKPHLVLLSSPGLGHLIPVLELGKRLVTLFSFDVTVFVVASHSSPSETRVLQSAMTPKLVEVVELPPVDISGLIGPGTAVVAQLCVMMREIRPIFRSAIYALKIRPSAVIVDFFGSESLVIAKELGIPMFVYFPCNAWFVALTTYVPILDKVVQGQYIDQTEPFLIPGCRPIRPEDVVDPMIDRSDQQYLEYVHMGVEIPKCDGILVNIWEDLQSTTIGAFRDSDLLGQVVKVPVFTVGPFTRTIESPSTRLQIYNWLDKQPKVSVVYVSFGSGGTLSLDQMTELAWALERSQQRFIWVVRPPTIKGRDGSFFTMGNGGDDMSIYLPEGFLTRTKEVGLVMPHWSPQSDILSHPSVGAFLSHSGWNSVLESITNGVPMIVWPLYAEQRLNATLLVEELGIAIRSKTLPSREVIGREEIENLIRTILVDEEGAKIRNRVKELKLSGEKALSKGGSSRNALSQVAQQCQTSWERLKAKA</sequence>
<dbReference type="PANTHER" id="PTHR48046">
    <property type="entry name" value="UDP-GLYCOSYLTRANSFERASE 72E1"/>
    <property type="match status" value="1"/>
</dbReference>